<dbReference type="EMBL" id="JAVRRG010000023">
    <property type="protein sequence ID" value="KAK5096251.1"/>
    <property type="molecule type" value="Genomic_DNA"/>
</dbReference>
<name>A0ABR0KJ86_9EURO</name>
<sequence>MSQEEDTSDLVQVLGDACELLAKQDISLQAISVGNRRFIGVRNDRRHGFDLAELRHTIHENCEIRGSSNTTVQVVGDSGTAFDNAKILSAQQALARSVEGDVLIEYGFTSIEHDANWLVQDYVSSRPEAAARTVANLVGQSLQALRSTTWTGSEHVRTFVVLYDKDGTPTRFGRDTWVSDGVMSREAGDRMLCFEGGAQAFHQCVNALLAGIGVLAMTDLRPTSDERRFSAARLLLAFARTDDDVESDQRLEDCLHACPPKTKEQLLAIHKDLARLRAANTAVAQLIGTV</sequence>
<keyword evidence="2" id="KW-1185">Reference proteome</keyword>
<evidence type="ECO:0000313" key="2">
    <source>
        <dbReference type="Proteomes" id="UP001345013"/>
    </source>
</evidence>
<comment type="caution">
    <text evidence="1">The sequence shown here is derived from an EMBL/GenBank/DDBJ whole genome shotgun (WGS) entry which is preliminary data.</text>
</comment>
<dbReference type="Proteomes" id="UP001345013">
    <property type="component" value="Unassembled WGS sequence"/>
</dbReference>
<gene>
    <name evidence="1" type="ORF">LTR24_002657</name>
</gene>
<organism evidence="1 2">
    <name type="scientific">Lithohypha guttulata</name>
    <dbReference type="NCBI Taxonomy" id="1690604"/>
    <lineage>
        <taxon>Eukaryota</taxon>
        <taxon>Fungi</taxon>
        <taxon>Dikarya</taxon>
        <taxon>Ascomycota</taxon>
        <taxon>Pezizomycotina</taxon>
        <taxon>Eurotiomycetes</taxon>
        <taxon>Chaetothyriomycetidae</taxon>
        <taxon>Chaetothyriales</taxon>
        <taxon>Trichomeriaceae</taxon>
        <taxon>Lithohypha</taxon>
    </lineage>
</organism>
<protein>
    <submittedName>
        <fullName evidence="1">Uncharacterized protein</fullName>
    </submittedName>
</protein>
<accession>A0ABR0KJ86</accession>
<proteinExistence type="predicted"/>
<reference evidence="1 2" key="1">
    <citation type="submission" date="2023-08" db="EMBL/GenBank/DDBJ databases">
        <title>Black Yeasts Isolated from many extreme environments.</title>
        <authorList>
            <person name="Coleine C."/>
            <person name="Stajich J.E."/>
            <person name="Selbmann L."/>
        </authorList>
    </citation>
    <scope>NUCLEOTIDE SEQUENCE [LARGE SCALE GENOMIC DNA]</scope>
    <source>
        <strain evidence="1 2">CCFEE 5885</strain>
    </source>
</reference>
<evidence type="ECO:0000313" key="1">
    <source>
        <dbReference type="EMBL" id="KAK5096251.1"/>
    </source>
</evidence>